<proteinExistence type="predicted"/>
<dbReference type="Gene3D" id="3.90.550.10">
    <property type="entry name" value="Spore Coat Polysaccharide Biosynthesis Protein SpsA, Chain A"/>
    <property type="match status" value="1"/>
</dbReference>
<gene>
    <name evidence="2" type="ORF">BXY75_2785</name>
</gene>
<dbReference type="Pfam" id="PF00535">
    <property type="entry name" value="Glycos_transf_2"/>
    <property type="match status" value="1"/>
</dbReference>
<dbReference type="GO" id="GO:0044010">
    <property type="term" value="P:single-species biofilm formation"/>
    <property type="evidence" value="ECO:0007669"/>
    <property type="project" value="TreeGrafter"/>
</dbReference>
<dbReference type="SUPFAM" id="SSF53448">
    <property type="entry name" value="Nucleotide-diphospho-sugar transferases"/>
    <property type="match status" value="1"/>
</dbReference>
<evidence type="ECO:0000313" key="3">
    <source>
        <dbReference type="Proteomes" id="UP000271339"/>
    </source>
</evidence>
<evidence type="ECO:0000313" key="2">
    <source>
        <dbReference type="EMBL" id="RMA57977.1"/>
    </source>
</evidence>
<dbReference type="Proteomes" id="UP000271339">
    <property type="component" value="Unassembled WGS sequence"/>
</dbReference>
<comment type="caution">
    <text evidence="2">The sequence shown here is derived from an EMBL/GenBank/DDBJ whole genome shotgun (WGS) entry which is preliminary data.</text>
</comment>
<dbReference type="InterPro" id="IPR001173">
    <property type="entry name" value="Glyco_trans_2-like"/>
</dbReference>
<dbReference type="AlphaFoldDB" id="A0A3L9YES5"/>
<dbReference type="OrthoDB" id="597270at2"/>
<organism evidence="2 3">
    <name type="scientific">Ulvibacter antarcticus</name>
    <dbReference type="NCBI Taxonomy" id="442714"/>
    <lineage>
        <taxon>Bacteria</taxon>
        <taxon>Pseudomonadati</taxon>
        <taxon>Bacteroidota</taxon>
        <taxon>Flavobacteriia</taxon>
        <taxon>Flavobacteriales</taxon>
        <taxon>Flavobacteriaceae</taxon>
        <taxon>Ulvibacter</taxon>
    </lineage>
</organism>
<dbReference type="EMBL" id="REFC01000014">
    <property type="protein sequence ID" value="RMA57977.1"/>
    <property type="molecule type" value="Genomic_DNA"/>
</dbReference>
<dbReference type="InterPro" id="IPR029044">
    <property type="entry name" value="Nucleotide-diphossugar_trans"/>
</dbReference>
<feature type="domain" description="Glycosyltransferase 2-like" evidence="1">
    <location>
        <begin position="6"/>
        <end position="109"/>
    </location>
</feature>
<evidence type="ECO:0000259" key="1">
    <source>
        <dbReference type="Pfam" id="PF00535"/>
    </source>
</evidence>
<keyword evidence="3" id="KW-1185">Reference proteome</keyword>
<dbReference type="PANTHER" id="PTHR43685">
    <property type="entry name" value="GLYCOSYLTRANSFERASE"/>
    <property type="match status" value="1"/>
</dbReference>
<dbReference type="PANTHER" id="PTHR43685:SF2">
    <property type="entry name" value="GLYCOSYLTRANSFERASE 2-LIKE DOMAIN-CONTAINING PROTEIN"/>
    <property type="match status" value="1"/>
</dbReference>
<dbReference type="RefSeq" id="WP_121908320.1">
    <property type="nucleotide sequence ID" value="NZ_REFC01000014.1"/>
</dbReference>
<name>A0A3L9YES5_9FLAO</name>
<dbReference type="InterPro" id="IPR050834">
    <property type="entry name" value="Glycosyltransf_2"/>
</dbReference>
<reference evidence="2 3" key="1">
    <citation type="submission" date="2018-10" db="EMBL/GenBank/DDBJ databases">
        <title>Genomic Encyclopedia of Archaeal and Bacterial Type Strains, Phase II (KMG-II): from individual species to whole genera.</title>
        <authorList>
            <person name="Goeker M."/>
        </authorList>
    </citation>
    <scope>NUCLEOTIDE SEQUENCE [LARGE SCALE GENOMIC DNA]</scope>
    <source>
        <strain evidence="2 3">DSM 23424</strain>
    </source>
</reference>
<sequence>MEKQVSIIIPCYNDAKYIEQAVASALGQTNVKVEVIVVDDGSNEETKAVLKKLEPKISKLITQTNQGQSSARNTGVETASADFLLMLDSDDYFEASFCEKALKEFQKSSEVKMVTCQANLINEDGSQQLFNPEGGTVVNFMFKNCALGTSMFRKVDWEACGGYDESMRKGFEDWEFFIRLLKNGGSATVIPEALYTYRKRSDSTTNRANKVRFDILKYIYLKHKDIYIENYEATISNFLRQNEMLQVSVKNKDITVDAKIGKLLLSPLRFFKKLFK</sequence>
<accession>A0A3L9YES5</accession>
<protein>
    <recommendedName>
        <fullName evidence="1">Glycosyltransferase 2-like domain-containing protein</fullName>
    </recommendedName>
</protein>